<dbReference type="SUPFAM" id="SSF160214">
    <property type="entry name" value="FlaG-like"/>
    <property type="match status" value="1"/>
</dbReference>
<sequence length="134" mass="15342">MNIDLSGNINAVNNINSSYYAGNDLGEEFVINESQLIKSNNEDQFKKEYTDNSDKDHEKNIDKKELDKSLKKLNRFLEDDLAHAEYSVHEDFGTVMIKIIDDNTKEVILEIPPKKILDMVASMCKQFGLIDKKA</sequence>
<dbReference type="EMBL" id="AZMM01018499">
    <property type="protein sequence ID" value="ETJ19569.1"/>
    <property type="molecule type" value="Genomic_DNA"/>
</dbReference>
<evidence type="ECO:0000256" key="1">
    <source>
        <dbReference type="SAM" id="MobiDB-lite"/>
    </source>
</evidence>
<dbReference type="PANTHER" id="PTHR37166:SF1">
    <property type="entry name" value="PROTEIN FLAG"/>
    <property type="match status" value="1"/>
</dbReference>
<dbReference type="AlphaFoldDB" id="W1WSX5"/>
<reference evidence="2" key="1">
    <citation type="submission" date="2013-12" db="EMBL/GenBank/DDBJ databases">
        <title>A Varibaculum cambriense genome reconstructed from a premature infant gut community with otherwise low bacterial novelty that shifts toward anaerobic metabolism during the third week of life.</title>
        <authorList>
            <person name="Brown C.T."/>
            <person name="Sharon I."/>
            <person name="Thomas B.C."/>
            <person name="Castelle C.J."/>
            <person name="Morowitz M.J."/>
            <person name="Banfield J.F."/>
        </authorList>
    </citation>
    <scope>NUCLEOTIDE SEQUENCE</scope>
</reference>
<feature type="region of interest" description="Disordered" evidence="1">
    <location>
        <begin position="42"/>
        <end position="62"/>
    </location>
</feature>
<dbReference type="InterPro" id="IPR005186">
    <property type="entry name" value="FlaG"/>
</dbReference>
<dbReference type="PANTHER" id="PTHR37166">
    <property type="entry name" value="PROTEIN FLAG"/>
    <property type="match status" value="1"/>
</dbReference>
<dbReference type="Gene3D" id="3.30.160.170">
    <property type="entry name" value="FlaG-like"/>
    <property type="match status" value="1"/>
</dbReference>
<dbReference type="Pfam" id="PF03646">
    <property type="entry name" value="FlaG"/>
    <property type="match status" value="1"/>
</dbReference>
<accession>W1WSX5</accession>
<dbReference type="InterPro" id="IPR018247">
    <property type="entry name" value="EF_Hand_1_Ca_BS"/>
</dbReference>
<dbReference type="PROSITE" id="PS00018">
    <property type="entry name" value="EF_HAND_1"/>
    <property type="match status" value="1"/>
</dbReference>
<comment type="caution">
    <text evidence="2">The sequence shown here is derived from an EMBL/GenBank/DDBJ whole genome shotgun (WGS) entry which is preliminary data.</text>
</comment>
<evidence type="ECO:0000313" key="2">
    <source>
        <dbReference type="EMBL" id="ETJ19569.1"/>
    </source>
</evidence>
<name>W1WSX5_9ZZZZ</name>
<organism evidence="2">
    <name type="scientific">human gut metagenome</name>
    <dbReference type="NCBI Taxonomy" id="408170"/>
    <lineage>
        <taxon>unclassified sequences</taxon>
        <taxon>metagenomes</taxon>
        <taxon>organismal metagenomes</taxon>
    </lineage>
</organism>
<dbReference type="InterPro" id="IPR035924">
    <property type="entry name" value="FlaG-like_sf"/>
</dbReference>
<gene>
    <name evidence="2" type="ORF">Q604_UNBC18499G0007</name>
</gene>
<protein>
    <submittedName>
        <fullName evidence="2">FlaG family protein</fullName>
    </submittedName>
</protein>
<proteinExistence type="predicted"/>